<accession>A0AA47ME09</accession>
<reference evidence="13" key="1">
    <citation type="journal article" date="2023" name="Front. Mar. Sci.">
        <title>A new Merluccius polli reference genome to investigate the effects of global change in West African waters.</title>
        <authorList>
            <person name="Mateo J.L."/>
            <person name="Blanco-Fernandez C."/>
            <person name="Garcia-Vazquez E."/>
            <person name="Machado-Schiaffino G."/>
        </authorList>
    </citation>
    <scope>NUCLEOTIDE SEQUENCE</scope>
    <source>
        <strain evidence="13">C29</strain>
        <tissue evidence="13">Fin</tissue>
    </source>
</reference>
<feature type="domain" description="Fibronectin type-III" evidence="12">
    <location>
        <begin position="584"/>
        <end position="681"/>
    </location>
</feature>
<evidence type="ECO:0000256" key="3">
    <source>
        <dbReference type="ARBA" id="ARBA00006692"/>
    </source>
</evidence>
<proteinExistence type="inferred from homology"/>
<feature type="domain" description="Ig-like" evidence="11">
    <location>
        <begin position="1415"/>
        <end position="1509"/>
    </location>
</feature>
<keyword evidence="7" id="KW-1015">Disulfide bond</keyword>
<dbReference type="SUPFAM" id="SSF48726">
    <property type="entry name" value="Immunoglobulin"/>
    <property type="match status" value="23"/>
</dbReference>
<comment type="similarity">
    <text evidence="3">Belongs to the protein kinase superfamily. CAMK Ser/Thr protein kinase family.</text>
</comment>
<feature type="domain" description="Ig-like" evidence="11">
    <location>
        <begin position="1616"/>
        <end position="1717"/>
    </location>
</feature>
<dbReference type="PROSITE" id="PS50835">
    <property type="entry name" value="IG_LIKE"/>
    <property type="match status" value="17"/>
</dbReference>
<dbReference type="SMART" id="SM00408">
    <property type="entry name" value="IGc2"/>
    <property type="match status" value="16"/>
</dbReference>
<dbReference type="Pfam" id="PF07679">
    <property type="entry name" value="I-set"/>
    <property type="match status" value="15"/>
</dbReference>
<keyword evidence="8" id="KW-0539">Nucleus</keyword>
<feature type="domain" description="Ig-like" evidence="11">
    <location>
        <begin position="400"/>
        <end position="486"/>
    </location>
</feature>
<keyword evidence="6" id="KW-0677">Repeat</keyword>
<dbReference type="PROSITE" id="PS50853">
    <property type="entry name" value="FN3"/>
    <property type="match status" value="1"/>
</dbReference>
<sequence length="2342" mass="258679">MDIFGGAPRVLGYPRPVVAQCGANATLKCQIGGDPRPDVVWERKNVQILSEGRYEISEDGKAYLLTICGVTLQDVGQYICKARNSIGETYAAASLKVEGDVTPQQVGPTHVGVHNGMGPSGILDNGELGGTAQRLCQWSTNHTWEPEWYRVQSAGEQRMREEAKRRGRLGTHDAARFLIKPISLRVDRGEDAAFSCKLWGTPLPQVVWEKDGKKLNDIFESAHYSVSSQDGGWFQLKIFRTRLPDKGVYTCHAANCHGKALAGAVLLVEPVPERGESKKSSGNQWSPKQGRGSGGRHNLLRYAEEPSENATKVKKFAVSEGKHAKFRCFVTGKPKPEIIWKKDGVPLEAGRRHHIFEDREGYYTLKVLYSKVQDSGLYVCAASNALGNTLSAVQLSVKGPAVRFKRPLKDVEVNERGVAVLECDVPDDTMSAAWYLEDHRLAASSKYGMEQKGTRRRLTIRDVGADDDGVYLCEMPDGGKSIAELSVKGTIVRKLPRKLEVLEGENAAFCVEVEVDDLEIHWFKDGLKLCETPRTILKSFGKTHVLVFVSVAHQDTGVVTFVTGRSKTSCRLKVKAARHSPPTCPVGVQMDAEQPNGVLLSWVPAPTSTTSTTRSIFVVERQEVGSQEWTKCFTSETATQAEVTGDSVPCEGNYRFRVCCINKYGRSGHVEFPNIVHLVPGPKIHKQLQGCDVSEGEEACFSIELSASMPGTWFLNSTQLQQGERYAIRHAQGQHSLVIRETRMADDAAEVTFIANGVRDSAVLKVKPVEVKFSPQSERDVKKTVEPGDAIVLYCEVSHAFAHVSWFKDGVELEVNDGLTVQSEGNMRRIVIQSAEASDSGVYTCEAAGDVVKFNVQVAATPVKFSNVPQDERTKVQEVGEPVTLECDVTNPYAQVFWYRDEEQIFNQPGIDLLEAGHRRTLVIQSAELSHSGVYTCQTTDDVATFSVEVKGPAVEFSPVPEEDLHKSSMELDPVVLHCQVSSAEAVVVWLKDGRVIQPSDNITLQADGRLRRLIVRSADVGDAGAYSCCCGDRSVDFDVHVREPPVMIVEPREDVVLDRYTADEIHLQCELSRSTGAVRWYKDGVLVGEEDPNVRLACEGPYRRLSILRAAPDDSGEYVCDTDGDSVFFQLHVAEPPVRILSPGDSEVALTLLASERLELSCELSRSDAPVRWYRDGLEVEQGPCLVLEVHGAWRRLIVPAVTVGDGGEYACDTQDDCVAFLVTVAEPPVKLASPGGDSGGHRESFSGEPVVLEVQVSRPNAAVRWLLDGREIQAGANVTIAEDGSIRRLTVLSPAVGDSGKYTCDAGDDVMDFQVKVTEAPVRILKKSEMKREQRFTVSDDIVLECELSRAQAVTSWHKDGRRVEDDERFCQEEEGTFRSLVILSAELADGGEYVVDVADDTVTFLVIVEEAPVTIVGNSNDPEYQEMVAGDDLILACEVSRANAPVQWFCNERLLTVDARTSIETSGTLRKIILSNVKATDSGKYVCDAVDDKMVSVVRIQEPPVTFVDKMEDVVVTGYEAESATLTGVISKETAVVRWLRDWTAVEGERFHIAVDGNTRTLTIDPLRRSDAGEYTCDANTDQIHFSLLVKGIGQGAGLAPRGKFIVQGLFPPMLTADSIPFSGMRIKFVTPLRDTVAHADGMVTLRCEVCKPKADVQWLRNGIEVVPGRRFSIRADGVERSLTIHRLTKEDAGEYVCESQDDRTVATLRVEVPRVVEFLTELHNTTVLEGEDATFKCVVAPEDIQLVWLMDNEAIATGDRFQATSNGLCHTLVIRKCQILDNSRITAEAEGVMSRASLKVQEAQVMFTRRMDAVMGEEFGEAVLETEVSLDTGEVQWMRQGVVIQPGPRHVLAQDGCVRRLTVHNLSLADRGTYRCETLHDRTQVKLNVEPRKISVRKGLGDQETFERETASFEVELSHADVEGVWQKDGIRLKPNNQWRVSTNGLVHGLTLSNLTPEDTGTIVFSAEGVRTSARLTVKETPVSLVKKLADVRVEEGSPVTLECEFSRQNVEVKWFKSGVDLKPGKNCRIYSMGRKRYCQILETSLADAGSYRCDTGDITSSCSLDVYEHTLEIVQDLEDLYVQEDQNAVFMCEVSLEDVGGEWWKDGHRIRPTSTVKTRTEGTKHFLLMCNVTAEDSGEIRFVAKDVESTAYLEVEELPVSIVKPLRDRTALEKHRVILECTVSTPRCAATWFRGGKELVPTDRLELLADGCSHRLVIQQVAAEDEGTYRVEIGEHTSEAKLLVEAQELVMVRELEDVEVTAPDMASFRCEVSVAIDKPPVWTLNGESLQSGPLVRVESQGTVHKLTLKQTSEEMSGTVRFTTGKARSSATLRVNPE</sequence>
<evidence type="ECO:0000256" key="4">
    <source>
        <dbReference type="ARBA" id="ARBA00022490"/>
    </source>
</evidence>
<evidence type="ECO:0000256" key="7">
    <source>
        <dbReference type="ARBA" id="ARBA00023157"/>
    </source>
</evidence>
<dbReference type="SMART" id="SM00409">
    <property type="entry name" value="IG"/>
    <property type="match status" value="23"/>
</dbReference>
<keyword evidence="14" id="KW-1185">Reference proteome</keyword>
<evidence type="ECO:0000256" key="9">
    <source>
        <dbReference type="ARBA" id="ARBA00023319"/>
    </source>
</evidence>
<dbReference type="InterPro" id="IPR003961">
    <property type="entry name" value="FN3_dom"/>
</dbReference>
<evidence type="ECO:0000256" key="5">
    <source>
        <dbReference type="ARBA" id="ARBA00022553"/>
    </source>
</evidence>
<dbReference type="PANTHER" id="PTHR35971">
    <property type="entry name" value="SI:DKEY-31G6.6"/>
    <property type="match status" value="1"/>
</dbReference>
<organism evidence="13 14">
    <name type="scientific">Merluccius polli</name>
    <name type="common">Benguela hake</name>
    <name type="synonym">Merluccius cadenati</name>
    <dbReference type="NCBI Taxonomy" id="89951"/>
    <lineage>
        <taxon>Eukaryota</taxon>
        <taxon>Metazoa</taxon>
        <taxon>Chordata</taxon>
        <taxon>Craniata</taxon>
        <taxon>Vertebrata</taxon>
        <taxon>Euteleostomi</taxon>
        <taxon>Actinopterygii</taxon>
        <taxon>Neopterygii</taxon>
        <taxon>Teleostei</taxon>
        <taxon>Neoteleostei</taxon>
        <taxon>Acanthomorphata</taxon>
        <taxon>Zeiogadaria</taxon>
        <taxon>Gadariae</taxon>
        <taxon>Gadiformes</taxon>
        <taxon>Gadoidei</taxon>
        <taxon>Merlucciidae</taxon>
        <taxon>Merluccius</taxon>
    </lineage>
</organism>
<evidence type="ECO:0000259" key="11">
    <source>
        <dbReference type="PROSITE" id="PS50835"/>
    </source>
</evidence>
<comment type="caution">
    <text evidence="13">The sequence shown here is derived from an EMBL/GenBank/DDBJ whole genome shotgun (WGS) entry which is preliminary data.</text>
</comment>
<feature type="domain" description="Ig-like" evidence="11">
    <location>
        <begin position="2164"/>
        <end position="2278"/>
    </location>
</feature>
<evidence type="ECO:0000256" key="8">
    <source>
        <dbReference type="ARBA" id="ARBA00023242"/>
    </source>
</evidence>
<evidence type="ECO:0000256" key="2">
    <source>
        <dbReference type="ARBA" id="ARBA00004496"/>
    </source>
</evidence>
<dbReference type="InterPro" id="IPR003598">
    <property type="entry name" value="Ig_sub2"/>
</dbReference>
<evidence type="ECO:0000313" key="13">
    <source>
        <dbReference type="EMBL" id="KAK0138400.1"/>
    </source>
</evidence>
<gene>
    <name evidence="13" type="primary">OBSL1_0</name>
    <name evidence="13" type="ORF">N1851_025278</name>
</gene>
<name>A0AA47ME09_MERPO</name>
<feature type="domain" description="Ig-like" evidence="11">
    <location>
        <begin position="869"/>
        <end position="947"/>
    </location>
</feature>
<dbReference type="FunFam" id="2.60.40.10:FF:000464">
    <property type="entry name" value="Putative obscurin-like protein 1"/>
    <property type="match status" value="1"/>
</dbReference>
<feature type="domain" description="Ig-like" evidence="11">
    <location>
        <begin position="1045"/>
        <end position="1121"/>
    </location>
</feature>
<feature type="domain" description="Ig-like" evidence="11">
    <location>
        <begin position="953"/>
        <end position="1029"/>
    </location>
</feature>
<feature type="domain" description="Ig-like" evidence="11">
    <location>
        <begin position="1137"/>
        <end position="1213"/>
    </location>
</feature>
<dbReference type="GO" id="GO:0005737">
    <property type="term" value="C:cytoplasm"/>
    <property type="evidence" value="ECO:0007669"/>
    <property type="project" value="UniProtKB-SubCell"/>
</dbReference>
<dbReference type="InterPro" id="IPR052385">
    <property type="entry name" value="Obscurin/Obscurin-like_Reg"/>
</dbReference>
<feature type="domain" description="Ig-like" evidence="11">
    <location>
        <begin position="768"/>
        <end position="866"/>
    </location>
</feature>
<dbReference type="Proteomes" id="UP001174136">
    <property type="component" value="Unassembled WGS sequence"/>
</dbReference>
<evidence type="ECO:0000256" key="1">
    <source>
        <dbReference type="ARBA" id="ARBA00004123"/>
    </source>
</evidence>
<feature type="region of interest" description="Disordered" evidence="10">
    <location>
        <begin position="272"/>
        <end position="297"/>
    </location>
</feature>
<keyword evidence="9" id="KW-0393">Immunoglobulin domain</keyword>
<feature type="domain" description="Ig-like" evidence="11">
    <location>
        <begin position="306"/>
        <end position="396"/>
    </location>
</feature>
<dbReference type="CDD" id="cd00096">
    <property type="entry name" value="Ig"/>
    <property type="match status" value="3"/>
</dbReference>
<feature type="domain" description="Ig-like" evidence="11">
    <location>
        <begin position="1523"/>
        <end position="1590"/>
    </location>
</feature>
<keyword evidence="5" id="KW-0597">Phosphoprotein</keyword>
<feature type="domain" description="Ig-like" evidence="11">
    <location>
        <begin position="8"/>
        <end position="98"/>
    </location>
</feature>
<dbReference type="Pfam" id="PF13927">
    <property type="entry name" value="Ig_3"/>
    <property type="match status" value="1"/>
</dbReference>
<dbReference type="PANTHER" id="PTHR35971:SF3">
    <property type="entry name" value="OBSCURIN-LIKE PROTEIN 1 ISOFORM X1"/>
    <property type="match status" value="1"/>
</dbReference>
<feature type="domain" description="Ig-like" evidence="11">
    <location>
        <begin position="1323"/>
        <end position="1408"/>
    </location>
</feature>
<comment type="subcellular location">
    <subcellularLocation>
        <location evidence="2">Cytoplasm</location>
    </subcellularLocation>
    <subcellularLocation>
        <location evidence="1">Nucleus</location>
    </subcellularLocation>
</comment>
<dbReference type="InterPro" id="IPR036179">
    <property type="entry name" value="Ig-like_dom_sf"/>
</dbReference>
<dbReference type="FunFam" id="2.60.40.10:FF:000241">
    <property type="entry name" value="obscurin-like protein 1 isoform X2"/>
    <property type="match status" value="1"/>
</dbReference>
<dbReference type="FunFam" id="2.60.40.10:FF:002420">
    <property type="entry name" value="Obscurin-like 1b"/>
    <property type="match status" value="1"/>
</dbReference>
<dbReference type="InterPro" id="IPR036116">
    <property type="entry name" value="FN3_sf"/>
</dbReference>
<evidence type="ECO:0000313" key="14">
    <source>
        <dbReference type="Proteomes" id="UP001174136"/>
    </source>
</evidence>
<dbReference type="CDD" id="cd00063">
    <property type="entry name" value="FN3"/>
    <property type="match status" value="1"/>
</dbReference>
<dbReference type="GO" id="GO:0005634">
    <property type="term" value="C:nucleus"/>
    <property type="evidence" value="ECO:0007669"/>
    <property type="project" value="UniProtKB-SubCell"/>
</dbReference>
<dbReference type="FunFam" id="2.60.40.10:FF:001084">
    <property type="entry name" value="obscurin-like isoform X3"/>
    <property type="match status" value="3"/>
</dbReference>
<dbReference type="InterPro" id="IPR013783">
    <property type="entry name" value="Ig-like_fold"/>
</dbReference>
<evidence type="ECO:0000256" key="10">
    <source>
        <dbReference type="SAM" id="MobiDB-lite"/>
    </source>
</evidence>
<feature type="domain" description="Ig-like" evidence="11">
    <location>
        <begin position="175"/>
        <end position="262"/>
    </location>
</feature>
<dbReference type="FunFam" id="2.60.40.10:FF:000050">
    <property type="entry name" value="Titin isoform B"/>
    <property type="match status" value="1"/>
</dbReference>
<dbReference type="FunFam" id="2.60.40.10:FF:000502">
    <property type="entry name" value="obscurin-like protein 1 isoform X2"/>
    <property type="match status" value="1"/>
</dbReference>
<dbReference type="FunFam" id="2.60.40.10:FF:000211">
    <property type="entry name" value="Obscurin-like protein 1"/>
    <property type="match status" value="11"/>
</dbReference>
<dbReference type="SUPFAM" id="SSF49265">
    <property type="entry name" value="Fibronectin type III"/>
    <property type="match status" value="1"/>
</dbReference>
<feature type="domain" description="Ig-like" evidence="11">
    <location>
        <begin position="1229"/>
        <end position="1320"/>
    </location>
</feature>
<keyword evidence="4" id="KW-0963">Cytoplasm</keyword>
<evidence type="ECO:0000259" key="12">
    <source>
        <dbReference type="PROSITE" id="PS50853"/>
    </source>
</evidence>
<feature type="domain" description="Ig-like" evidence="11">
    <location>
        <begin position="1986"/>
        <end position="2070"/>
    </location>
</feature>
<dbReference type="InterPro" id="IPR003599">
    <property type="entry name" value="Ig_sub"/>
</dbReference>
<protein>
    <submittedName>
        <fullName evidence="13">Obscurin-like protein 1</fullName>
    </submittedName>
</protein>
<feature type="domain" description="Ig-like" evidence="11">
    <location>
        <begin position="1720"/>
        <end position="1899"/>
    </location>
</feature>
<evidence type="ECO:0000256" key="6">
    <source>
        <dbReference type="ARBA" id="ARBA00022737"/>
    </source>
</evidence>
<dbReference type="InterPro" id="IPR007110">
    <property type="entry name" value="Ig-like_dom"/>
</dbReference>
<dbReference type="Gene3D" id="2.60.40.10">
    <property type="entry name" value="Immunoglobulins"/>
    <property type="match status" value="24"/>
</dbReference>
<dbReference type="EMBL" id="JAOPHQ010004639">
    <property type="protein sequence ID" value="KAK0138400.1"/>
    <property type="molecule type" value="Genomic_DNA"/>
</dbReference>
<dbReference type="FunFam" id="2.60.40.10:FF:001752">
    <property type="entry name" value="obscurin-like isoform X3"/>
    <property type="match status" value="1"/>
</dbReference>
<dbReference type="InterPro" id="IPR013098">
    <property type="entry name" value="Ig_I-set"/>
</dbReference>